<comment type="caution">
    <text evidence="10">The sequence shown here is derived from an EMBL/GenBank/DDBJ whole genome shotgun (WGS) entry which is preliminary data.</text>
</comment>
<accession>A0A0D8FTA4</accession>
<dbReference type="EMBL" id="JXUW01000018">
    <property type="protein sequence ID" value="KJE76346.1"/>
    <property type="molecule type" value="Genomic_DNA"/>
</dbReference>
<dbReference type="InterPro" id="IPR050472">
    <property type="entry name" value="Anth_synth/Amidotransfase"/>
</dbReference>
<comment type="subunit">
    <text evidence="8">Composed of two chains; the small (or glutamine) chain promotes the hydrolysis of glutamine to ammonia, which is used by the large (or ammonia) chain to synthesize carbamoyl phosphate. Tetramer of heterodimers (alpha,beta)4.</text>
</comment>
<dbReference type="Gene3D" id="3.50.30.20">
    <property type="entry name" value="Carbamoyl-phosphate synthase small subunit, N-terminal domain"/>
    <property type="match status" value="1"/>
</dbReference>
<evidence type="ECO:0000256" key="8">
    <source>
        <dbReference type="HAMAP-Rule" id="MF_01209"/>
    </source>
</evidence>
<dbReference type="GO" id="GO:0004088">
    <property type="term" value="F:carbamoyl-phosphate synthase (glutamine-hydrolyzing) activity"/>
    <property type="evidence" value="ECO:0007669"/>
    <property type="project" value="UniProtKB-UniRule"/>
</dbReference>
<dbReference type="Pfam" id="PF00988">
    <property type="entry name" value="CPSase_sm_chain"/>
    <property type="match status" value="1"/>
</dbReference>
<dbReference type="Pfam" id="PF00117">
    <property type="entry name" value="GATase"/>
    <property type="match status" value="1"/>
</dbReference>
<comment type="catalytic activity">
    <reaction evidence="7 8">
        <text>hydrogencarbonate + L-glutamine + 2 ATP + H2O = carbamoyl phosphate + L-glutamate + 2 ADP + phosphate + 2 H(+)</text>
        <dbReference type="Rhea" id="RHEA:18633"/>
        <dbReference type="ChEBI" id="CHEBI:15377"/>
        <dbReference type="ChEBI" id="CHEBI:15378"/>
        <dbReference type="ChEBI" id="CHEBI:17544"/>
        <dbReference type="ChEBI" id="CHEBI:29985"/>
        <dbReference type="ChEBI" id="CHEBI:30616"/>
        <dbReference type="ChEBI" id="CHEBI:43474"/>
        <dbReference type="ChEBI" id="CHEBI:58228"/>
        <dbReference type="ChEBI" id="CHEBI:58359"/>
        <dbReference type="ChEBI" id="CHEBI:456216"/>
        <dbReference type="EC" id="6.3.5.5"/>
    </reaction>
</comment>
<dbReference type="InterPro" id="IPR002474">
    <property type="entry name" value="CarbamoylP_synth_ssu_N"/>
</dbReference>
<feature type="active site" description="Nucleophile" evidence="8">
    <location>
        <position position="324"/>
    </location>
</feature>
<dbReference type="InterPro" id="IPR017926">
    <property type="entry name" value="GATASE"/>
</dbReference>
<dbReference type="GO" id="GO:0006541">
    <property type="term" value="P:glutamine metabolic process"/>
    <property type="evidence" value="ECO:0007669"/>
    <property type="project" value="InterPro"/>
</dbReference>
<keyword evidence="5 8" id="KW-0067">ATP-binding</keyword>
<feature type="active site" evidence="8">
    <location>
        <position position="413"/>
    </location>
</feature>
<dbReference type="Proteomes" id="UP000032336">
    <property type="component" value="Unassembled WGS sequence"/>
</dbReference>
<dbReference type="GeneID" id="78373078"/>
<feature type="region of interest" description="CPSase" evidence="8">
    <location>
        <begin position="1"/>
        <end position="250"/>
    </location>
</feature>
<dbReference type="EC" id="6.3.5.5" evidence="8"/>
<dbReference type="PANTHER" id="PTHR43418">
    <property type="entry name" value="MULTIFUNCTIONAL TRYPTOPHAN BIOSYNTHESIS PROTEIN-RELATED"/>
    <property type="match status" value="1"/>
</dbReference>
<proteinExistence type="inferred from homology"/>
<sequence>MHEDLALQAEHLGASCELVTSEGVPAPGTSSASEAPMRVLKRSDGTEDYRLEIGGSGSAGFDVELFVTTPGWLVLKDGTRFAGEFVHSNQSPPPSVTAEVVFNTAMSGYQEVISDPSYFGQMVCFTTAQLGNYGLTQADFQSARVWVSAVLAPRYTVRVSNFAAQRSLASVLEMAGVPLFVNFDARRLVRHLRDVGAIPGRLTTEDPESALAEVRDAVGTEGRNLVDQVSTASSYTIAPLAVSEGATPGRLVVIDYGVKRAMLASLRGPWEIVVVNASVGVSQIRALAPSAVFLSNGPGDPEALGDKVATIAALVGEVPIAGICLGHQLLALALGASTYKLRFGHHGSNHPVARLTDNSVAITAQNHNYAVDEESLGDLDTEVEITHRNLFDGVVEGFRCPELRALSVQYHPEAAPGPLEERTYMATQIAGLIANGGVFHA</sequence>
<comment type="pathway">
    <text evidence="1 8">Amino-acid biosynthesis; L-arginine biosynthesis; carbamoyl phosphate from bicarbonate: step 1/1.</text>
</comment>
<gene>
    <name evidence="8 10" type="primary">carA</name>
    <name evidence="10" type="ORF">FEAC_19560</name>
</gene>
<dbReference type="InterPro" id="IPR029062">
    <property type="entry name" value="Class_I_gatase-like"/>
</dbReference>
<dbReference type="Gene3D" id="3.40.50.880">
    <property type="match status" value="1"/>
</dbReference>
<feature type="binding site" evidence="8">
    <location>
        <position position="299"/>
    </location>
    <ligand>
        <name>L-glutamine</name>
        <dbReference type="ChEBI" id="CHEBI:58359"/>
    </ligand>
</feature>
<protein>
    <recommendedName>
        <fullName evidence="8">Carbamoyl phosphate synthase small chain</fullName>
        <ecNumber evidence="8">6.3.5.5</ecNumber>
    </recommendedName>
    <alternativeName>
        <fullName evidence="8">Carbamoyl phosphate synthetase glutamine chain</fullName>
    </alternativeName>
</protein>
<dbReference type="GO" id="GO:0006526">
    <property type="term" value="P:L-arginine biosynthetic process"/>
    <property type="evidence" value="ECO:0007669"/>
    <property type="project" value="UniProtKB-UniRule"/>
</dbReference>
<organism evidence="10 11">
    <name type="scientific">Ferrimicrobium acidiphilum DSM 19497</name>
    <dbReference type="NCBI Taxonomy" id="1121877"/>
    <lineage>
        <taxon>Bacteria</taxon>
        <taxon>Bacillati</taxon>
        <taxon>Actinomycetota</taxon>
        <taxon>Acidimicrobiia</taxon>
        <taxon>Acidimicrobiales</taxon>
        <taxon>Acidimicrobiaceae</taxon>
        <taxon>Ferrimicrobium</taxon>
    </lineage>
</organism>
<dbReference type="GO" id="GO:0005524">
    <property type="term" value="F:ATP binding"/>
    <property type="evidence" value="ECO:0007669"/>
    <property type="project" value="UniProtKB-UniRule"/>
</dbReference>
<dbReference type="RefSeq" id="WP_052566141.1">
    <property type="nucleotide sequence ID" value="NZ_JQKF01000023.1"/>
</dbReference>
<dbReference type="InterPro" id="IPR006274">
    <property type="entry name" value="CarbamoylP_synth_ssu"/>
</dbReference>
<feature type="binding site" evidence="8">
    <location>
        <position position="369"/>
    </location>
    <ligand>
        <name>L-glutamine</name>
        <dbReference type="ChEBI" id="CHEBI:58359"/>
    </ligand>
</feature>
<dbReference type="InterPro" id="IPR035686">
    <property type="entry name" value="CPSase_GATase1"/>
</dbReference>
<feature type="binding site" evidence="8">
    <location>
        <position position="328"/>
    </location>
    <ligand>
        <name>L-glutamine</name>
        <dbReference type="ChEBI" id="CHEBI:58359"/>
    </ligand>
</feature>
<reference evidence="10 11" key="1">
    <citation type="submission" date="2015-01" db="EMBL/GenBank/DDBJ databases">
        <title>Draft genome of the acidophilic iron oxidizer Ferrimicrobium acidiphilum strain T23.</title>
        <authorList>
            <person name="Poehlein A."/>
            <person name="Eisen S."/>
            <person name="Schloemann M."/>
            <person name="Johnson B.D."/>
            <person name="Daniel R."/>
            <person name="Muehling M."/>
        </authorList>
    </citation>
    <scope>NUCLEOTIDE SEQUENCE [LARGE SCALE GENOMIC DNA]</scope>
    <source>
        <strain evidence="10 11">T23</strain>
    </source>
</reference>
<dbReference type="UniPathway" id="UPA00068">
    <property type="reaction ID" value="UER00171"/>
</dbReference>
<feature type="binding site" evidence="8">
    <location>
        <position position="117"/>
    </location>
    <ligand>
        <name>L-glutamine</name>
        <dbReference type="ChEBI" id="CHEBI:58359"/>
    </ligand>
</feature>
<evidence type="ECO:0000256" key="4">
    <source>
        <dbReference type="ARBA" id="ARBA00022741"/>
    </source>
</evidence>
<dbReference type="UniPathway" id="UPA00070">
    <property type="reaction ID" value="UER00115"/>
</dbReference>
<evidence type="ECO:0000256" key="1">
    <source>
        <dbReference type="ARBA" id="ARBA00005077"/>
    </source>
</evidence>
<comment type="catalytic activity">
    <reaction evidence="8">
        <text>L-glutamine + H2O = L-glutamate + NH4(+)</text>
        <dbReference type="Rhea" id="RHEA:15889"/>
        <dbReference type="ChEBI" id="CHEBI:15377"/>
        <dbReference type="ChEBI" id="CHEBI:28938"/>
        <dbReference type="ChEBI" id="CHEBI:29985"/>
        <dbReference type="ChEBI" id="CHEBI:58359"/>
    </reaction>
</comment>
<dbReference type="PATRIC" id="fig|1121877.4.peg.2176"/>
<dbReference type="PRINTS" id="PR00099">
    <property type="entry name" value="CPSGATASE"/>
</dbReference>
<keyword evidence="3 8" id="KW-0436">Ligase</keyword>
<keyword evidence="8" id="KW-0665">Pyrimidine biosynthesis</keyword>
<dbReference type="PROSITE" id="PS51273">
    <property type="entry name" value="GATASE_TYPE_1"/>
    <property type="match status" value="1"/>
</dbReference>
<evidence type="ECO:0000256" key="6">
    <source>
        <dbReference type="ARBA" id="ARBA00022962"/>
    </source>
</evidence>
<comment type="similarity">
    <text evidence="2 8">Belongs to the CarA family.</text>
</comment>
<keyword evidence="11" id="KW-1185">Reference proteome</keyword>
<feature type="binding site" evidence="8">
    <location>
        <position position="366"/>
    </location>
    <ligand>
        <name>L-glutamine</name>
        <dbReference type="ChEBI" id="CHEBI:58359"/>
    </ligand>
</feature>
<dbReference type="eggNOG" id="COG0505">
    <property type="taxonomic scope" value="Bacteria"/>
</dbReference>
<dbReference type="HAMAP" id="MF_01209">
    <property type="entry name" value="CPSase_S_chain"/>
    <property type="match status" value="1"/>
</dbReference>
<dbReference type="SUPFAM" id="SSF52021">
    <property type="entry name" value="Carbamoyl phosphate synthetase, small subunit N-terminal domain"/>
    <property type="match status" value="1"/>
</dbReference>
<feature type="binding site" evidence="8">
    <location>
        <position position="297"/>
    </location>
    <ligand>
        <name>L-glutamine</name>
        <dbReference type="ChEBI" id="CHEBI:58359"/>
    </ligand>
</feature>
<dbReference type="GO" id="GO:0006207">
    <property type="term" value="P:'de novo' pyrimidine nucleobase biosynthetic process"/>
    <property type="evidence" value="ECO:0007669"/>
    <property type="project" value="InterPro"/>
</dbReference>
<dbReference type="SMART" id="SM01097">
    <property type="entry name" value="CPSase_sm_chain"/>
    <property type="match status" value="1"/>
</dbReference>
<dbReference type="PANTHER" id="PTHR43418:SF7">
    <property type="entry name" value="CARBAMOYL-PHOSPHATE SYNTHASE SMALL CHAIN"/>
    <property type="match status" value="1"/>
</dbReference>
<dbReference type="PRINTS" id="PR00096">
    <property type="entry name" value="GATASE"/>
</dbReference>
<feature type="binding site" evidence="8">
    <location>
        <position position="325"/>
    </location>
    <ligand>
        <name>L-glutamine</name>
        <dbReference type="ChEBI" id="CHEBI:58359"/>
    </ligand>
</feature>
<evidence type="ECO:0000256" key="5">
    <source>
        <dbReference type="ARBA" id="ARBA00022840"/>
    </source>
</evidence>
<keyword evidence="6 8" id="KW-0315">Glutamine amidotransferase</keyword>
<feature type="domain" description="Carbamoyl-phosphate synthase small subunit N-terminal" evidence="9">
    <location>
        <begin position="69"/>
        <end position="203"/>
    </location>
</feature>
<dbReference type="InterPro" id="IPR036480">
    <property type="entry name" value="CarbP_synth_ssu_N_sf"/>
</dbReference>
<feature type="active site" evidence="8">
    <location>
        <position position="411"/>
    </location>
</feature>
<dbReference type="PRINTS" id="PR00097">
    <property type="entry name" value="ANTSNTHASEII"/>
</dbReference>
<comment type="pathway">
    <text evidence="8">Pyrimidine metabolism; UMP biosynthesis via de novo pathway; (S)-dihydroorotate from bicarbonate: step 1/3.</text>
</comment>
<dbReference type="STRING" id="1121877.FEAC_19560"/>
<keyword evidence="8" id="KW-0055">Arginine biosynthesis</keyword>
<name>A0A0D8FTA4_9ACTN</name>
<dbReference type="GO" id="GO:0044205">
    <property type="term" value="P:'de novo' UMP biosynthetic process"/>
    <property type="evidence" value="ECO:0007669"/>
    <property type="project" value="UniProtKB-UniRule"/>
</dbReference>
<evidence type="ECO:0000256" key="2">
    <source>
        <dbReference type="ARBA" id="ARBA00007800"/>
    </source>
</evidence>
<evidence type="ECO:0000313" key="11">
    <source>
        <dbReference type="Proteomes" id="UP000032336"/>
    </source>
</evidence>
<keyword evidence="4 8" id="KW-0547">Nucleotide-binding</keyword>
<comment type="caution">
    <text evidence="8">Lacks conserved residue(s) required for the propagation of feature annotation.</text>
</comment>
<dbReference type="GO" id="GO:0004359">
    <property type="term" value="F:glutaminase activity"/>
    <property type="evidence" value="ECO:0007669"/>
    <property type="project" value="RHEA"/>
</dbReference>
<evidence type="ECO:0000259" key="9">
    <source>
        <dbReference type="SMART" id="SM01097"/>
    </source>
</evidence>
<keyword evidence="8" id="KW-0028">Amino-acid biosynthesis</keyword>
<evidence type="ECO:0000256" key="3">
    <source>
        <dbReference type="ARBA" id="ARBA00022598"/>
    </source>
</evidence>
<dbReference type="SUPFAM" id="SSF52317">
    <property type="entry name" value="Class I glutamine amidotransferase-like"/>
    <property type="match status" value="1"/>
</dbReference>
<dbReference type="NCBIfam" id="NF009475">
    <property type="entry name" value="PRK12838.1"/>
    <property type="match status" value="1"/>
</dbReference>
<evidence type="ECO:0000256" key="7">
    <source>
        <dbReference type="ARBA" id="ARBA00048816"/>
    </source>
</evidence>
<evidence type="ECO:0000313" key="10">
    <source>
        <dbReference type="EMBL" id="KJE76346.1"/>
    </source>
</evidence>
<dbReference type="NCBIfam" id="TIGR01368">
    <property type="entry name" value="CPSaseIIsmall"/>
    <property type="match status" value="1"/>
</dbReference>
<comment type="function">
    <text evidence="8">Small subunit of the glutamine-dependent carbamoyl phosphate synthetase (CPSase). CPSase catalyzes the formation of carbamoyl phosphate from the ammonia moiety of glutamine, carbonate, and phosphate donated by ATP, constituting the first step of 2 biosynthetic pathways, one leading to arginine and/or urea and the other to pyrimidine nucleotides. The small subunit (glutamine amidotransferase) binds and cleaves glutamine to supply the large subunit with the substrate ammonia.</text>
</comment>
<dbReference type="CDD" id="cd01744">
    <property type="entry name" value="GATase1_CPSase"/>
    <property type="match status" value="1"/>
</dbReference>
<dbReference type="AlphaFoldDB" id="A0A0D8FTA4"/>